<dbReference type="Gene3D" id="3.30.70.330">
    <property type="match status" value="1"/>
</dbReference>
<organism evidence="3">
    <name type="scientific">Albugo laibachii Nc14</name>
    <dbReference type="NCBI Taxonomy" id="890382"/>
    <lineage>
        <taxon>Eukaryota</taxon>
        <taxon>Sar</taxon>
        <taxon>Stramenopiles</taxon>
        <taxon>Oomycota</taxon>
        <taxon>Peronosporomycetes</taxon>
        <taxon>Albuginales</taxon>
        <taxon>Albuginaceae</taxon>
        <taxon>Albugo</taxon>
    </lineage>
</organism>
<dbReference type="AlphaFoldDB" id="F0WKX3"/>
<reference evidence="3" key="2">
    <citation type="submission" date="2011-02" db="EMBL/GenBank/DDBJ databases">
        <authorList>
            <person name="MacLean D."/>
        </authorList>
    </citation>
    <scope>NUCLEOTIDE SEQUENCE</scope>
</reference>
<dbReference type="PANTHER" id="PTHR16291">
    <property type="entry name" value="NUCLEAR CAP-BINDING PROTEIN SUBUNIT 3"/>
    <property type="match status" value="1"/>
</dbReference>
<dbReference type="Pfam" id="PF12248">
    <property type="entry name" value="Methyltransf_FA"/>
    <property type="match status" value="1"/>
</dbReference>
<dbReference type="EMBL" id="FR824303">
    <property type="protein sequence ID" value="CCA24782.1"/>
    <property type="molecule type" value="Genomic_DNA"/>
</dbReference>
<dbReference type="InterPro" id="IPR012677">
    <property type="entry name" value="Nucleotide-bd_a/b_plait_sf"/>
</dbReference>
<evidence type="ECO:0000256" key="1">
    <source>
        <dbReference type="SAM" id="MobiDB-lite"/>
    </source>
</evidence>
<dbReference type="InterPro" id="IPR019416">
    <property type="entry name" value="NCBP3"/>
</dbReference>
<dbReference type="PANTHER" id="PTHR16291:SF0">
    <property type="entry name" value="NUCLEAR CAP-BINDING PROTEIN SUBUNIT 3"/>
    <property type="match status" value="1"/>
</dbReference>
<dbReference type="GO" id="GO:0000340">
    <property type="term" value="F:RNA 7-methylguanosine cap binding"/>
    <property type="evidence" value="ECO:0007669"/>
    <property type="project" value="InterPro"/>
</dbReference>
<gene>
    <name evidence="3" type="primary">AlNc14C138G7163</name>
    <name evidence="4" type="synonym">AlNc14C258G9763</name>
    <name evidence="3" type="ORF">ALNC14_080750</name>
    <name evidence="4" type="ORF">ALNC14_109260</name>
</gene>
<evidence type="ECO:0000313" key="4">
    <source>
        <dbReference type="EMBL" id="CCA24782.1"/>
    </source>
</evidence>
<dbReference type="GO" id="GO:0005634">
    <property type="term" value="C:nucleus"/>
    <property type="evidence" value="ECO:0007669"/>
    <property type="project" value="TreeGrafter"/>
</dbReference>
<reference evidence="3" key="1">
    <citation type="journal article" date="2011" name="PLoS Biol.">
        <title>Gene gain and loss during evolution of obligate parasitism in the white rust pathogen of Arabidopsis thaliana.</title>
        <authorList>
            <person name="Kemen E."/>
            <person name="Gardiner A."/>
            <person name="Schultz-Larsen T."/>
            <person name="Kemen A.C."/>
            <person name="Balmuth A.L."/>
            <person name="Robert-Seilaniantz A."/>
            <person name="Bailey K."/>
            <person name="Holub E."/>
            <person name="Studholme D.J."/>
            <person name="Maclean D."/>
            <person name="Jones J.D."/>
        </authorList>
    </citation>
    <scope>NUCLEOTIDE SEQUENCE</scope>
</reference>
<feature type="region of interest" description="Disordered" evidence="1">
    <location>
        <begin position="531"/>
        <end position="586"/>
    </location>
</feature>
<dbReference type="GO" id="GO:0003729">
    <property type="term" value="F:mRNA binding"/>
    <property type="evidence" value="ECO:0007669"/>
    <property type="project" value="InterPro"/>
</dbReference>
<evidence type="ECO:0000313" key="3">
    <source>
        <dbReference type="EMBL" id="CCA21932.1"/>
    </source>
</evidence>
<proteinExistence type="predicted"/>
<dbReference type="EMBL" id="FR824183">
    <property type="protein sequence ID" value="CCA21932.1"/>
    <property type="molecule type" value="Genomic_DNA"/>
</dbReference>
<dbReference type="HOGENOM" id="CLU_437758_0_0_1"/>
<dbReference type="InterPro" id="IPR022041">
    <property type="entry name" value="Methyltransf_FA"/>
</dbReference>
<name>F0WKX3_9STRA</name>
<protein>
    <submittedName>
        <fullName evidence="3">Uncharacterized protein AlNc14C138G7163</fullName>
    </submittedName>
    <submittedName>
        <fullName evidence="4">Uncharacterized protein AlNc14C258G9763</fullName>
    </submittedName>
</protein>
<evidence type="ECO:0000259" key="2">
    <source>
        <dbReference type="Pfam" id="PF12248"/>
    </source>
</evidence>
<feature type="domain" description="Farnesoic acid O-methyl transferase" evidence="2">
    <location>
        <begin position="101"/>
        <end position="204"/>
    </location>
</feature>
<dbReference type="Pfam" id="PF10309">
    <property type="entry name" value="NCBP3"/>
    <property type="match status" value="1"/>
</dbReference>
<sequence length="586" mass="66665">MSKANANEMHIRATRGRYDHWLNVHEYQKESDASGESDTVEKGISLKFEAKCRGDLRIGFATDIASPASLIPSSFPENDTNATDTAKMAENDRKASKKEKKKSMEWMFEVAIGSSGNTEVVWRRNTTTQLRKMRIHEEELSNVFTGRTCSETVFVPYWIVWMHRTFVLGIGKDIGVDPIAKAVVDEACDPLAYVSFAAWDVPATCRNVELCDTHETSIQVDEMKIRTIIRSDPFGEEDLLTESQRKAYEEAVETARKRAERFGVAHKAPNLKDFVDPKDIRKWQRSGTVATDSVFATGFDLSSQDELNKRTERMKRFGTPAFAVEFSTDSARAISKGMTQEEWQEENNNKERMAARAEKFGLTQAENDNQSLHAASQKVASERCDISEKALKEELFRDDGIHVYSLDERFQQVRSKDVLSYFTGYGPSYVEWINDSSCTVVFQDVFTAKRALIALGHEITQAQMSAFQKDSERSDTEAQDVEMKDVTDSIEASTDPVDGFARSNWRLGVPMSKYQSDSKWRVLLRRATEDDFPPEKKTKAYHSRNVSTHNDDRGSRGRPSIDNSRSNRSKRARNDASKSLPKRYRR</sequence>
<accession>F0WKX3</accession>